<dbReference type="PANTHER" id="PTHR38686">
    <property type="entry name" value="APOLIPOPROTEIN N-ACYLTRANSFERASE"/>
    <property type="match status" value="1"/>
</dbReference>
<protein>
    <recommendedName>
        <fullName evidence="9">Apolipoprotein N-acyltransferase</fullName>
        <shortName evidence="9">ALP N-acyltransferase</shortName>
        <ecNumber evidence="9">2.3.1.269</ecNumber>
    </recommendedName>
</protein>
<dbReference type="InterPro" id="IPR004563">
    <property type="entry name" value="Apolipo_AcylTrfase"/>
</dbReference>
<evidence type="ECO:0000256" key="1">
    <source>
        <dbReference type="ARBA" id="ARBA00004651"/>
    </source>
</evidence>
<feature type="transmembrane region" description="Helical" evidence="9">
    <location>
        <begin position="78"/>
        <end position="104"/>
    </location>
</feature>
<dbReference type="RefSeq" id="WP_263734434.1">
    <property type="nucleotide sequence ID" value="NZ_JAOWKY010000002.1"/>
</dbReference>
<evidence type="ECO:0000256" key="4">
    <source>
        <dbReference type="ARBA" id="ARBA00022679"/>
    </source>
</evidence>
<dbReference type="InterPro" id="IPR036526">
    <property type="entry name" value="C-N_Hydrolase_sf"/>
</dbReference>
<name>A0ABT2ZCE2_9RHOB</name>
<keyword evidence="7 9" id="KW-0472">Membrane</keyword>
<dbReference type="Gene3D" id="3.60.110.10">
    <property type="entry name" value="Carbon-nitrogen hydrolase"/>
    <property type="match status" value="1"/>
</dbReference>
<feature type="transmembrane region" description="Helical" evidence="9">
    <location>
        <begin position="20"/>
        <end position="39"/>
    </location>
</feature>
<dbReference type="Proteomes" id="UP001652542">
    <property type="component" value="Unassembled WGS sequence"/>
</dbReference>
<feature type="transmembrane region" description="Helical" evidence="9">
    <location>
        <begin position="180"/>
        <end position="197"/>
    </location>
</feature>
<evidence type="ECO:0000256" key="6">
    <source>
        <dbReference type="ARBA" id="ARBA00022989"/>
    </source>
</evidence>
<feature type="transmembrane region" description="Helical" evidence="9">
    <location>
        <begin position="463"/>
        <end position="484"/>
    </location>
</feature>
<dbReference type="InterPro" id="IPR045378">
    <property type="entry name" value="LNT_N"/>
</dbReference>
<keyword evidence="5 9" id="KW-0812">Transmembrane</keyword>
<keyword evidence="3 9" id="KW-1003">Cell membrane</keyword>
<keyword evidence="8 9" id="KW-0012">Acyltransferase</keyword>
<evidence type="ECO:0000256" key="3">
    <source>
        <dbReference type="ARBA" id="ARBA00022475"/>
    </source>
</evidence>
<dbReference type="PANTHER" id="PTHR38686:SF1">
    <property type="entry name" value="APOLIPOPROTEIN N-ACYLTRANSFERASE"/>
    <property type="match status" value="1"/>
</dbReference>
<comment type="catalytic activity">
    <reaction evidence="9">
        <text>N-terminal S-1,2-diacyl-sn-glyceryl-L-cysteinyl-[lipoprotein] + a glycerophospholipid = N-acyl-S-1,2-diacyl-sn-glyceryl-L-cysteinyl-[lipoprotein] + a 2-acyl-sn-glycero-3-phospholipid + H(+)</text>
        <dbReference type="Rhea" id="RHEA:48228"/>
        <dbReference type="Rhea" id="RHEA-COMP:14681"/>
        <dbReference type="Rhea" id="RHEA-COMP:14684"/>
        <dbReference type="ChEBI" id="CHEBI:15378"/>
        <dbReference type="ChEBI" id="CHEBI:136912"/>
        <dbReference type="ChEBI" id="CHEBI:140656"/>
        <dbReference type="ChEBI" id="CHEBI:140657"/>
        <dbReference type="ChEBI" id="CHEBI:140660"/>
        <dbReference type="EC" id="2.3.1.269"/>
    </reaction>
</comment>
<evidence type="ECO:0000256" key="2">
    <source>
        <dbReference type="ARBA" id="ARBA00010065"/>
    </source>
</evidence>
<evidence type="ECO:0000313" key="12">
    <source>
        <dbReference type="Proteomes" id="UP001652542"/>
    </source>
</evidence>
<keyword evidence="4 9" id="KW-0808">Transferase</keyword>
<proteinExistence type="inferred from homology"/>
<evidence type="ECO:0000256" key="9">
    <source>
        <dbReference type="HAMAP-Rule" id="MF_01148"/>
    </source>
</evidence>
<comment type="subcellular location">
    <subcellularLocation>
        <location evidence="1 9">Cell membrane</location>
        <topology evidence="1 9">Multi-pass membrane protein</topology>
    </subcellularLocation>
</comment>
<reference evidence="11 12" key="1">
    <citation type="submission" date="2022-10" db="EMBL/GenBank/DDBJ databases">
        <title>Defluviimonas sp. nov., isolated from ocean surface water.</title>
        <authorList>
            <person name="He W."/>
            <person name="Wang L."/>
            <person name="Zhang D.-F."/>
        </authorList>
    </citation>
    <scope>NUCLEOTIDE SEQUENCE [LARGE SCALE GENOMIC DNA]</scope>
    <source>
        <strain evidence="11 12">WL0002</strain>
    </source>
</reference>
<evidence type="ECO:0000313" key="11">
    <source>
        <dbReference type="EMBL" id="MCV2868766.1"/>
    </source>
</evidence>
<sequence length="491" mass="52203">MSLAGAALLGVGTALGQAPFGLWWLSLAALCVLTGLIAAEGRGPHRLWLGWVAGVGYFTLSLFWIVEPFLIEPDIFGWMAPFALFFMCAGMALFWLFATLVAGLGRTSMGRAVGFALGLTLSDLARGYVLTGFPWALIGHIWIDTPVAQAAALVGPVGLSLLATGSAALPVLARAALPRLALAAAACAILGGAWALGDARLLESVPERQPPVHVRLVQPDADQALKWQGDMWRIFLERQIALTAEPASSPLDLVIWPETAVPYLLGETGPLFQQMVAASGGVPIVTGIQRADGLRYFNSLIAIDGAGEVTALHDKSHLVPFGEYIPFGDLLVPLGIRAFAAQEGFGYTGGANIRVLDLGRAGRVLPLICYEAIFPQDLINAEGQADWILQITNDGWFGDISGPYQHLAQTRLRAIEQGLPVLRVANTGVSAVIDASGRVLDSLPLNTQGRLDAVVPPARPRPLYAQTGDLPVALLLLAGLVVLLRRRRFAD</sequence>
<gene>
    <name evidence="9 11" type="primary">lnt</name>
    <name evidence="11" type="ORF">OEW28_09015</name>
</gene>
<comment type="caution">
    <text evidence="11">The sequence shown here is derived from an EMBL/GenBank/DDBJ whole genome shotgun (WGS) entry which is preliminary data.</text>
</comment>
<dbReference type="Pfam" id="PF00795">
    <property type="entry name" value="CN_hydrolase"/>
    <property type="match status" value="1"/>
</dbReference>
<dbReference type="Pfam" id="PF20154">
    <property type="entry name" value="LNT_N"/>
    <property type="match status" value="1"/>
</dbReference>
<dbReference type="InterPro" id="IPR003010">
    <property type="entry name" value="C-N_Hydrolase"/>
</dbReference>
<keyword evidence="6 9" id="KW-1133">Transmembrane helix</keyword>
<evidence type="ECO:0000256" key="7">
    <source>
        <dbReference type="ARBA" id="ARBA00023136"/>
    </source>
</evidence>
<dbReference type="NCBIfam" id="TIGR00546">
    <property type="entry name" value="lnt"/>
    <property type="match status" value="1"/>
</dbReference>
<feature type="domain" description="CN hydrolase" evidence="10">
    <location>
        <begin position="217"/>
        <end position="457"/>
    </location>
</feature>
<comment type="function">
    <text evidence="9">Catalyzes the phospholipid dependent N-acylation of the N-terminal cysteine of apolipoprotein, the last step in lipoprotein maturation.</text>
</comment>
<dbReference type="CDD" id="cd07571">
    <property type="entry name" value="ALP_N-acyl_transferase"/>
    <property type="match status" value="1"/>
</dbReference>
<feature type="transmembrane region" description="Helical" evidence="9">
    <location>
        <begin position="149"/>
        <end position="173"/>
    </location>
</feature>
<dbReference type="HAMAP" id="MF_01148">
    <property type="entry name" value="Lnt"/>
    <property type="match status" value="1"/>
</dbReference>
<accession>A0ABT2ZCE2</accession>
<comment type="pathway">
    <text evidence="9">Protein modification; lipoprotein biosynthesis (N-acyl transfer).</text>
</comment>
<feature type="transmembrane region" description="Helical" evidence="9">
    <location>
        <begin position="46"/>
        <end position="66"/>
    </location>
</feature>
<evidence type="ECO:0000256" key="8">
    <source>
        <dbReference type="ARBA" id="ARBA00023315"/>
    </source>
</evidence>
<feature type="transmembrane region" description="Helical" evidence="9">
    <location>
        <begin position="125"/>
        <end position="143"/>
    </location>
</feature>
<dbReference type="SUPFAM" id="SSF56317">
    <property type="entry name" value="Carbon-nitrogen hydrolase"/>
    <property type="match status" value="1"/>
</dbReference>
<comment type="similarity">
    <text evidence="2 9">Belongs to the CN hydrolase family. Apolipoprotein N-acyltransferase subfamily.</text>
</comment>
<keyword evidence="12" id="KW-1185">Reference proteome</keyword>
<dbReference type="EMBL" id="JAOWKY010000002">
    <property type="protein sequence ID" value="MCV2868766.1"/>
    <property type="molecule type" value="Genomic_DNA"/>
</dbReference>
<organism evidence="11 12">
    <name type="scientific">Albidovulum marisflavi</name>
    <dbReference type="NCBI Taxonomy" id="2984159"/>
    <lineage>
        <taxon>Bacteria</taxon>
        <taxon>Pseudomonadati</taxon>
        <taxon>Pseudomonadota</taxon>
        <taxon>Alphaproteobacteria</taxon>
        <taxon>Rhodobacterales</taxon>
        <taxon>Paracoccaceae</taxon>
        <taxon>Albidovulum</taxon>
    </lineage>
</organism>
<dbReference type="PROSITE" id="PS50263">
    <property type="entry name" value="CN_HYDROLASE"/>
    <property type="match status" value="1"/>
</dbReference>
<dbReference type="EC" id="2.3.1.269" evidence="9"/>
<evidence type="ECO:0000256" key="5">
    <source>
        <dbReference type="ARBA" id="ARBA00022692"/>
    </source>
</evidence>
<evidence type="ECO:0000259" key="10">
    <source>
        <dbReference type="PROSITE" id="PS50263"/>
    </source>
</evidence>